<feature type="non-terminal residue" evidence="2">
    <location>
        <position position="167"/>
    </location>
</feature>
<evidence type="ECO:0000313" key="3">
    <source>
        <dbReference type="Proteomes" id="UP000188268"/>
    </source>
</evidence>
<name>A0A1R3K4Q6_COCAP</name>
<comment type="caution">
    <text evidence="2">The sequence shown here is derived from an EMBL/GenBank/DDBJ whole genome shotgun (WGS) entry which is preliminary data.</text>
</comment>
<keyword evidence="3" id="KW-1185">Reference proteome</keyword>
<evidence type="ECO:0000313" key="2">
    <source>
        <dbReference type="EMBL" id="OMP02077.1"/>
    </source>
</evidence>
<dbReference type="Gramene" id="OMP02077">
    <property type="protein sequence ID" value="OMP02077"/>
    <property type="gene ID" value="CCACVL1_02927"/>
</dbReference>
<protein>
    <submittedName>
        <fullName evidence="2">Uncharacterized protein</fullName>
    </submittedName>
</protein>
<sequence length="167" mass="17857">AVPESESDYGPWMIAQPRNRRRNSRVNTNQKGDDLNGEKLLGSRFNPLTGMEEVVELADGNSNIAANNQRDNGKDSRGNNVGGGPGPQGKVWIKKPKNIVAEPQALNSNAAMQPIVVRDSQLVEKYKMALEKAAAAWKEGVAGTSSAADTTMAVDDVVLGSAKQVIE</sequence>
<dbReference type="EMBL" id="AWWV01006308">
    <property type="protein sequence ID" value="OMP02077.1"/>
    <property type="molecule type" value="Genomic_DNA"/>
</dbReference>
<proteinExistence type="predicted"/>
<dbReference type="AlphaFoldDB" id="A0A1R3K4Q6"/>
<feature type="non-terminal residue" evidence="2">
    <location>
        <position position="1"/>
    </location>
</feature>
<feature type="compositionally biased region" description="Polar residues" evidence="1">
    <location>
        <begin position="60"/>
        <end position="70"/>
    </location>
</feature>
<evidence type="ECO:0000256" key="1">
    <source>
        <dbReference type="SAM" id="MobiDB-lite"/>
    </source>
</evidence>
<reference evidence="2 3" key="1">
    <citation type="submission" date="2013-09" db="EMBL/GenBank/DDBJ databases">
        <title>Corchorus capsularis genome sequencing.</title>
        <authorList>
            <person name="Alam M."/>
            <person name="Haque M.S."/>
            <person name="Islam M.S."/>
            <person name="Emdad E.M."/>
            <person name="Islam M.M."/>
            <person name="Ahmed B."/>
            <person name="Halim A."/>
            <person name="Hossen Q.M.M."/>
            <person name="Hossain M.Z."/>
            <person name="Ahmed R."/>
            <person name="Khan M.M."/>
            <person name="Islam R."/>
            <person name="Rashid M.M."/>
            <person name="Khan S.A."/>
            <person name="Rahman M.S."/>
            <person name="Alam M."/>
        </authorList>
    </citation>
    <scope>NUCLEOTIDE SEQUENCE [LARGE SCALE GENOMIC DNA]</scope>
    <source>
        <strain evidence="3">cv. CVL-1</strain>
        <tissue evidence="2">Whole seedling</tissue>
    </source>
</reference>
<organism evidence="2 3">
    <name type="scientific">Corchorus capsularis</name>
    <name type="common">Jute</name>
    <dbReference type="NCBI Taxonomy" id="210143"/>
    <lineage>
        <taxon>Eukaryota</taxon>
        <taxon>Viridiplantae</taxon>
        <taxon>Streptophyta</taxon>
        <taxon>Embryophyta</taxon>
        <taxon>Tracheophyta</taxon>
        <taxon>Spermatophyta</taxon>
        <taxon>Magnoliopsida</taxon>
        <taxon>eudicotyledons</taxon>
        <taxon>Gunneridae</taxon>
        <taxon>Pentapetalae</taxon>
        <taxon>rosids</taxon>
        <taxon>malvids</taxon>
        <taxon>Malvales</taxon>
        <taxon>Malvaceae</taxon>
        <taxon>Grewioideae</taxon>
        <taxon>Apeibeae</taxon>
        <taxon>Corchorus</taxon>
    </lineage>
</organism>
<accession>A0A1R3K4Q6</accession>
<dbReference type="Proteomes" id="UP000188268">
    <property type="component" value="Unassembled WGS sequence"/>
</dbReference>
<gene>
    <name evidence="2" type="ORF">CCACVL1_02927</name>
</gene>
<feature type="region of interest" description="Disordered" evidence="1">
    <location>
        <begin position="59"/>
        <end position="92"/>
    </location>
</feature>
<feature type="region of interest" description="Disordered" evidence="1">
    <location>
        <begin position="1"/>
        <end position="41"/>
    </location>
</feature>